<accession>A0A368F8I3</accession>
<comment type="caution">
    <text evidence="3">The sequence shown here is derived from an EMBL/GenBank/DDBJ whole genome shotgun (WGS) entry which is preliminary data.</text>
</comment>
<dbReference type="CDD" id="cd00112">
    <property type="entry name" value="LDLa"/>
    <property type="match status" value="1"/>
</dbReference>
<evidence type="ECO:0000313" key="4">
    <source>
        <dbReference type="Proteomes" id="UP000252519"/>
    </source>
</evidence>
<dbReference type="InterPro" id="IPR036055">
    <property type="entry name" value="LDL_receptor-like_sf"/>
</dbReference>
<dbReference type="Gene3D" id="4.10.400.10">
    <property type="entry name" value="Low-density Lipoprotein Receptor"/>
    <property type="match status" value="1"/>
</dbReference>
<dbReference type="Proteomes" id="UP000252519">
    <property type="component" value="Unassembled WGS sequence"/>
</dbReference>
<reference evidence="3 4" key="1">
    <citation type="submission" date="2014-10" db="EMBL/GenBank/DDBJ databases">
        <title>Draft genome of the hookworm Ancylostoma caninum.</title>
        <authorList>
            <person name="Mitreva M."/>
        </authorList>
    </citation>
    <scope>NUCLEOTIDE SEQUENCE [LARGE SCALE GENOMIC DNA]</scope>
    <source>
        <strain evidence="3 4">Baltimore</strain>
    </source>
</reference>
<keyword evidence="4" id="KW-1185">Reference proteome</keyword>
<dbReference type="PROSITE" id="PS50068">
    <property type="entry name" value="LDLRA_2"/>
    <property type="match status" value="1"/>
</dbReference>
<dbReference type="SUPFAM" id="SSF57424">
    <property type="entry name" value="LDL receptor-like module"/>
    <property type="match status" value="1"/>
</dbReference>
<gene>
    <name evidence="3" type="ORF">ANCCAN_25845</name>
</gene>
<evidence type="ECO:0000256" key="1">
    <source>
        <dbReference type="ARBA" id="ARBA00023157"/>
    </source>
</evidence>
<keyword evidence="1 2" id="KW-1015">Disulfide bond</keyword>
<dbReference type="SMART" id="SM00192">
    <property type="entry name" value="LDLa"/>
    <property type="match status" value="1"/>
</dbReference>
<evidence type="ECO:0000256" key="2">
    <source>
        <dbReference type="PROSITE-ProRule" id="PRU00124"/>
    </source>
</evidence>
<dbReference type="Pfam" id="PF00057">
    <property type="entry name" value="Ldl_recept_a"/>
    <property type="match status" value="1"/>
</dbReference>
<feature type="disulfide bond" evidence="2">
    <location>
        <begin position="40"/>
        <end position="55"/>
    </location>
</feature>
<name>A0A368F8I3_ANCCA</name>
<evidence type="ECO:0008006" key="5">
    <source>
        <dbReference type="Google" id="ProtNLM"/>
    </source>
</evidence>
<comment type="caution">
    <text evidence="2">Lacks conserved residue(s) required for the propagation of feature annotation.</text>
</comment>
<evidence type="ECO:0000313" key="3">
    <source>
        <dbReference type="EMBL" id="RCN28413.1"/>
    </source>
</evidence>
<dbReference type="EMBL" id="JOJR01002640">
    <property type="protein sequence ID" value="RCN28413.1"/>
    <property type="molecule type" value="Genomic_DNA"/>
</dbReference>
<organism evidence="3 4">
    <name type="scientific">Ancylostoma caninum</name>
    <name type="common">Dog hookworm</name>
    <dbReference type="NCBI Taxonomy" id="29170"/>
    <lineage>
        <taxon>Eukaryota</taxon>
        <taxon>Metazoa</taxon>
        <taxon>Ecdysozoa</taxon>
        <taxon>Nematoda</taxon>
        <taxon>Chromadorea</taxon>
        <taxon>Rhabditida</taxon>
        <taxon>Rhabditina</taxon>
        <taxon>Rhabditomorpha</taxon>
        <taxon>Strongyloidea</taxon>
        <taxon>Ancylostomatidae</taxon>
        <taxon>Ancylostomatinae</taxon>
        <taxon>Ancylostoma</taxon>
    </lineage>
</organism>
<dbReference type="InterPro" id="IPR002172">
    <property type="entry name" value="LDrepeatLR_classA_rpt"/>
</dbReference>
<dbReference type="STRING" id="29170.A0A368F8I3"/>
<protein>
    <recommendedName>
        <fullName evidence="5">Low-density lipoprotein receptor domain class A</fullName>
    </recommendedName>
</protein>
<dbReference type="AlphaFoldDB" id="A0A368F8I3"/>
<proteinExistence type="predicted"/>
<dbReference type="OrthoDB" id="425190at2759"/>
<sequence>MDVRQYPIYAEPLSIFSVICLPGQFQCHDNKKGVAPGSLCDGAEDCWDASDEKFCTSDFRSNASSAQVNSMTGR</sequence>